<reference evidence="2 3" key="1">
    <citation type="submission" date="2019-10" db="EMBL/GenBank/DDBJ databases">
        <title>Evaluation of single-gene subtyping targets for Pseudomonas.</title>
        <authorList>
            <person name="Reichler S.J."/>
            <person name="Orsi R.H."/>
            <person name="Wiedmann M."/>
            <person name="Martin N.H."/>
            <person name="Murphy S.I."/>
        </authorList>
    </citation>
    <scope>NUCLEOTIDE SEQUENCE [LARGE SCALE GENOMIC DNA]</scope>
    <source>
        <strain evidence="2 3">FSL R10-2932</strain>
    </source>
</reference>
<feature type="compositionally biased region" description="Polar residues" evidence="1">
    <location>
        <begin position="50"/>
        <end position="67"/>
    </location>
</feature>
<organism evidence="2 3">
    <name type="scientific">Pseudomonas helleri</name>
    <dbReference type="NCBI Taxonomy" id="1608996"/>
    <lineage>
        <taxon>Bacteria</taxon>
        <taxon>Pseudomonadati</taxon>
        <taxon>Pseudomonadota</taxon>
        <taxon>Gammaproteobacteria</taxon>
        <taxon>Pseudomonadales</taxon>
        <taxon>Pseudomonadaceae</taxon>
        <taxon>Pseudomonas</taxon>
    </lineage>
</organism>
<accession>A0A7X1WUA8</accession>
<dbReference type="EMBL" id="WIWF01000033">
    <property type="protein sequence ID" value="MQT74802.1"/>
    <property type="molecule type" value="Genomic_DNA"/>
</dbReference>
<evidence type="ECO:0000256" key="1">
    <source>
        <dbReference type="SAM" id="MobiDB-lite"/>
    </source>
</evidence>
<comment type="caution">
    <text evidence="2">The sequence shown here is derived from an EMBL/GenBank/DDBJ whole genome shotgun (WGS) entry which is preliminary data.</text>
</comment>
<gene>
    <name evidence="2" type="ORF">GHO37_10855</name>
</gene>
<dbReference type="AlphaFoldDB" id="A0A7X1WUA8"/>
<dbReference type="PROSITE" id="PS51257">
    <property type="entry name" value="PROKAR_LIPOPROTEIN"/>
    <property type="match status" value="1"/>
</dbReference>
<dbReference type="GeneID" id="89546520"/>
<protein>
    <submittedName>
        <fullName evidence="2">Uncharacterized protein</fullName>
    </submittedName>
</protein>
<dbReference type="RefSeq" id="WP_153438230.1">
    <property type="nucleotide sequence ID" value="NZ_WIWF01000033.1"/>
</dbReference>
<sequence length="67" mass="7234">MQIKRLVTASLLVLLAAVSGCKEEKDEVASPNCSNPAIASDASKCPRQDGNITRSQPKTWSMDSEKK</sequence>
<name>A0A7X1WUA8_9PSED</name>
<feature type="region of interest" description="Disordered" evidence="1">
    <location>
        <begin position="26"/>
        <end position="67"/>
    </location>
</feature>
<evidence type="ECO:0000313" key="3">
    <source>
        <dbReference type="Proteomes" id="UP000447574"/>
    </source>
</evidence>
<proteinExistence type="predicted"/>
<dbReference type="Proteomes" id="UP000447574">
    <property type="component" value="Unassembled WGS sequence"/>
</dbReference>
<evidence type="ECO:0000313" key="2">
    <source>
        <dbReference type="EMBL" id="MQT74802.1"/>
    </source>
</evidence>